<proteinExistence type="predicted"/>
<protein>
    <submittedName>
        <fullName evidence="2">Uncharacterized protein</fullName>
    </submittedName>
</protein>
<feature type="compositionally biased region" description="Low complexity" evidence="1">
    <location>
        <begin position="59"/>
        <end position="73"/>
    </location>
</feature>
<reference evidence="2 3" key="1">
    <citation type="submission" date="2023-04" db="EMBL/GenBank/DDBJ databases">
        <title>Colletotrichum tabacum stain YC1 causing leaf anthracnose on Nicotiana tabacum(L.) cv.</title>
        <authorList>
            <person name="Ji Z."/>
            <person name="Wang M."/>
            <person name="Zhang J."/>
            <person name="Wang N."/>
            <person name="Zhou Z."/>
        </authorList>
    </citation>
    <scope>NUCLEOTIDE SEQUENCE [LARGE SCALE GENOMIC DNA]</scope>
    <source>
        <strain evidence="2 3">YC1</strain>
    </source>
</reference>
<evidence type="ECO:0000313" key="3">
    <source>
        <dbReference type="Proteomes" id="UP001327957"/>
    </source>
</evidence>
<evidence type="ECO:0000313" key="2">
    <source>
        <dbReference type="EMBL" id="KAK6221219.1"/>
    </source>
</evidence>
<gene>
    <name evidence="2" type="ORF">QIS74_04787</name>
</gene>
<keyword evidence="3" id="KW-1185">Reference proteome</keyword>
<name>A0AAV9THF4_9PEZI</name>
<dbReference type="EMBL" id="JASAOK010000022">
    <property type="protein sequence ID" value="KAK6221219.1"/>
    <property type="molecule type" value="Genomic_DNA"/>
</dbReference>
<dbReference type="Proteomes" id="UP001327957">
    <property type="component" value="Unassembled WGS sequence"/>
</dbReference>
<feature type="region of interest" description="Disordered" evidence="1">
    <location>
        <begin position="1"/>
        <end position="77"/>
    </location>
</feature>
<accession>A0AAV9THF4</accession>
<organism evidence="2 3">
    <name type="scientific">Colletotrichum tabaci</name>
    <dbReference type="NCBI Taxonomy" id="1209068"/>
    <lineage>
        <taxon>Eukaryota</taxon>
        <taxon>Fungi</taxon>
        <taxon>Dikarya</taxon>
        <taxon>Ascomycota</taxon>
        <taxon>Pezizomycotina</taxon>
        <taxon>Sordariomycetes</taxon>
        <taxon>Hypocreomycetidae</taxon>
        <taxon>Glomerellales</taxon>
        <taxon>Glomerellaceae</taxon>
        <taxon>Colletotrichum</taxon>
        <taxon>Colletotrichum destructivum species complex</taxon>
    </lineage>
</organism>
<comment type="caution">
    <text evidence="2">The sequence shown here is derived from an EMBL/GenBank/DDBJ whole genome shotgun (WGS) entry which is preliminary data.</text>
</comment>
<evidence type="ECO:0000256" key="1">
    <source>
        <dbReference type="SAM" id="MobiDB-lite"/>
    </source>
</evidence>
<dbReference type="AlphaFoldDB" id="A0AAV9THF4"/>
<sequence length="103" mass="11530">MPRKASLRSAQVEARPGSFMPLRSRDVASGIFHRIPKRDDPAADGSESGARRFSAASNPGRSRGQPSRPSSRPLLDQPTAAYCLLDHRYRAWEPQRPRRHLVV</sequence>